<dbReference type="GO" id="GO:0036381">
    <property type="term" value="F:pyridoxal 5'-phosphate synthase (glutamine hydrolysing) activity"/>
    <property type="evidence" value="ECO:0007669"/>
    <property type="project" value="UniProtKB-EC"/>
</dbReference>
<dbReference type="InterPro" id="IPR033755">
    <property type="entry name" value="PdxS/SNZ_N"/>
</dbReference>
<dbReference type="AlphaFoldDB" id="A0A6J4T3X3"/>
<name>A0A6J4T3X3_9ACTN</name>
<evidence type="ECO:0000256" key="1">
    <source>
        <dbReference type="ARBA" id="ARBA00007281"/>
    </source>
</evidence>
<dbReference type="Pfam" id="PF01680">
    <property type="entry name" value="SOR_SNZ"/>
    <property type="match status" value="1"/>
</dbReference>
<dbReference type="GO" id="GO:0006520">
    <property type="term" value="P:amino acid metabolic process"/>
    <property type="evidence" value="ECO:0007669"/>
    <property type="project" value="TreeGrafter"/>
</dbReference>
<dbReference type="PANTHER" id="PTHR31829:SF0">
    <property type="entry name" value="PYRIDOXAL 5'-PHOSPHATE SYNTHASE SUBUNIT SNZ1-RELATED"/>
    <property type="match status" value="1"/>
</dbReference>
<dbReference type="SUPFAM" id="SSF110399">
    <property type="entry name" value="ThiG-like"/>
    <property type="match status" value="1"/>
</dbReference>
<protein>
    <submittedName>
        <fullName evidence="5">Pyridoxal 5'-phosphate synthase (Glutamine hydrolyzing), synthase subunit</fullName>
        <ecNumber evidence="5">4.3.3.6</ecNumber>
    </submittedName>
</protein>
<dbReference type="EC" id="4.3.3.6" evidence="5"/>
<dbReference type="PANTHER" id="PTHR31829">
    <property type="entry name" value="PYRIDOXAL 5'-PHOSPHATE SYNTHASE SUBUNIT SNZ1-RELATED"/>
    <property type="match status" value="1"/>
</dbReference>
<evidence type="ECO:0000256" key="2">
    <source>
        <dbReference type="ARBA" id="ARBA00023239"/>
    </source>
</evidence>
<dbReference type="GO" id="GO:0042823">
    <property type="term" value="P:pyridoxal phosphate biosynthetic process"/>
    <property type="evidence" value="ECO:0007669"/>
    <property type="project" value="InterPro"/>
</dbReference>
<dbReference type="InterPro" id="IPR013785">
    <property type="entry name" value="Aldolase_TIM"/>
</dbReference>
<proteinExistence type="inferred from homology"/>
<accession>A0A6J4T3X3</accession>
<evidence type="ECO:0000313" key="5">
    <source>
        <dbReference type="EMBL" id="CAA9512559.1"/>
    </source>
</evidence>
<dbReference type="InterPro" id="IPR001852">
    <property type="entry name" value="PdxS/SNZ"/>
</dbReference>
<sequence>MRDVATHRVKTGLAEMLKGGVIMDVVTPDQARVSEAAGAVAVMALER</sequence>
<feature type="domain" description="PdxS/SNZ N-terminal" evidence="4">
    <location>
        <begin position="7"/>
        <end position="47"/>
    </location>
</feature>
<dbReference type="PROSITE" id="PS51129">
    <property type="entry name" value="PDXS_SNZ_2"/>
    <property type="match status" value="1"/>
</dbReference>
<organism evidence="5">
    <name type="scientific">uncultured Solirubrobacterales bacterium</name>
    <dbReference type="NCBI Taxonomy" id="768556"/>
    <lineage>
        <taxon>Bacteria</taxon>
        <taxon>Bacillati</taxon>
        <taxon>Actinomycetota</taxon>
        <taxon>Thermoleophilia</taxon>
        <taxon>Solirubrobacterales</taxon>
        <taxon>environmental samples</taxon>
    </lineage>
</organism>
<gene>
    <name evidence="5" type="ORF">AVDCRST_MAG45-1999</name>
</gene>
<dbReference type="GO" id="GO:0008615">
    <property type="term" value="P:pyridoxine biosynthetic process"/>
    <property type="evidence" value="ECO:0007669"/>
    <property type="project" value="TreeGrafter"/>
</dbReference>
<dbReference type="Gene3D" id="3.20.20.70">
    <property type="entry name" value="Aldolase class I"/>
    <property type="match status" value="1"/>
</dbReference>
<feature type="non-terminal residue" evidence="5">
    <location>
        <position position="47"/>
    </location>
</feature>
<keyword evidence="2 5" id="KW-0456">Lyase</keyword>
<dbReference type="EMBL" id="CADCVU010000171">
    <property type="protein sequence ID" value="CAA9512559.1"/>
    <property type="molecule type" value="Genomic_DNA"/>
</dbReference>
<comment type="similarity">
    <text evidence="1 3">Belongs to the PdxS/SNZ family.</text>
</comment>
<evidence type="ECO:0000256" key="3">
    <source>
        <dbReference type="PROSITE-ProRule" id="PRU00481"/>
    </source>
</evidence>
<reference evidence="5" key="1">
    <citation type="submission" date="2020-02" db="EMBL/GenBank/DDBJ databases">
        <authorList>
            <person name="Meier V. D."/>
        </authorList>
    </citation>
    <scope>NUCLEOTIDE SEQUENCE</scope>
    <source>
        <strain evidence="5">AVDCRST_MAG45</strain>
    </source>
</reference>
<evidence type="ECO:0000259" key="4">
    <source>
        <dbReference type="Pfam" id="PF01680"/>
    </source>
</evidence>